<sequence>MAQLTPTQVADQTSARVLDVREPDEVATGAIAGSINIPLGQLAARQDELDSATPIITVCQSGRRSQQAAEFLAAGGHQVGNLAGGMNAWIEDGKPVA</sequence>
<reference evidence="2 4" key="1">
    <citation type="submission" date="2020-01" db="EMBL/GenBank/DDBJ databases">
        <title>the WGS Modestobacter muralis CPCC 204518.</title>
        <authorList>
            <person name="Jiang Z."/>
        </authorList>
    </citation>
    <scope>NUCLEOTIDE SEQUENCE [LARGE SCALE GENOMIC DNA]</scope>
    <source>
        <strain evidence="2 4">DSM 100205</strain>
    </source>
</reference>
<evidence type="ECO:0000313" key="5">
    <source>
        <dbReference type="Proteomes" id="UP000471152"/>
    </source>
</evidence>
<dbReference type="SUPFAM" id="SSF52821">
    <property type="entry name" value="Rhodanese/Cell cycle control phosphatase"/>
    <property type="match status" value="1"/>
</dbReference>
<dbReference type="PANTHER" id="PTHR43031:SF1">
    <property type="entry name" value="PYRIDINE NUCLEOTIDE-DISULPHIDE OXIDOREDUCTASE"/>
    <property type="match status" value="1"/>
</dbReference>
<organism evidence="3 5">
    <name type="scientific">Modestobacter muralis</name>
    <dbReference type="NCBI Taxonomy" id="1608614"/>
    <lineage>
        <taxon>Bacteria</taxon>
        <taxon>Bacillati</taxon>
        <taxon>Actinomycetota</taxon>
        <taxon>Actinomycetes</taxon>
        <taxon>Geodermatophilales</taxon>
        <taxon>Geodermatophilaceae</taxon>
        <taxon>Modestobacter</taxon>
    </lineage>
</organism>
<comment type="caution">
    <text evidence="3">The sequence shown here is derived from an EMBL/GenBank/DDBJ whole genome shotgun (WGS) entry which is preliminary data.</text>
</comment>
<proteinExistence type="predicted"/>
<dbReference type="Proteomes" id="UP000468828">
    <property type="component" value="Unassembled WGS sequence"/>
</dbReference>
<dbReference type="Proteomes" id="UP000471152">
    <property type="component" value="Unassembled WGS sequence"/>
</dbReference>
<gene>
    <name evidence="3" type="ORF">G3R41_21545</name>
    <name evidence="2" type="ORF">GCU67_20730</name>
</gene>
<dbReference type="InterPro" id="IPR036873">
    <property type="entry name" value="Rhodanese-like_dom_sf"/>
</dbReference>
<dbReference type="InterPro" id="IPR001763">
    <property type="entry name" value="Rhodanese-like_dom"/>
</dbReference>
<evidence type="ECO:0000313" key="4">
    <source>
        <dbReference type="Proteomes" id="UP000468828"/>
    </source>
</evidence>
<evidence type="ECO:0000313" key="2">
    <source>
        <dbReference type="EMBL" id="NEK96571.1"/>
    </source>
</evidence>
<dbReference type="EMBL" id="JAAGWH010000068">
    <property type="protein sequence ID" value="NEK96571.1"/>
    <property type="molecule type" value="Genomic_DNA"/>
</dbReference>
<dbReference type="PANTHER" id="PTHR43031">
    <property type="entry name" value="FAD-DEPENDENT OXIDOREDUCTASE"/>
    <property type="match status" value="1"/>
</dbReference>
<dbReference type="PROSITE" id="PS50206">
    <property type="entry name" value="RHODANESE_3"/>
    <property type="match status" value="1"/>
</dbReference>
<reference evidence="3 5" key="2">
    <citation type="submission" date="2020-02" db="EMBL/GenBank/DDBJ databases">
        <title>The WGS of Modestobacter muralis DSM 100205.</title>
        <authorList>
            <person name="Jiang Z."/>
        </authorList>
    </citation>
    <scope>NUCLEOTIDE SEQUENCE [LARGE SCALE GENOMIC DNA]</scope>
    <source>
        <strain evidence="3 5">DSM 100205</strain>
    </source>
</reference>
<evidence type="ECO:0000259" key="1">
    <source>
        <dbReference type="PROSITE" id="PS50206"/>
    </source>
</evidence>
<dbReference type="EMBL" id="JAAGWB010000072">
    <property type="protein sequence ID" value="NEN53490.1"/>
    <property type="molecule type" value="Genomic_DNA"/>
</dbReference>
<dbReference type="CDD" id="cd00158">
    <property type="entry name" value="RHOD"/>
    <property type="match status" value="1"/>
</dbReference>
<dbReference type="InterPro" id="IPR050229">
    <property type="entry name" value="GlpE_sulfurtransferase"/>
</dbReference>
<evidence type="ECO:0000313" key="3">
    <source>
        <dbReference type="EMBL" id="NEN53490.1"/>
    </source>
</evidence>
<protein>
    <submittedName>
        <fullName evidence="3">Rhodanese-like domain-containing protein</fullName>
    </submittedName>
</protein>
<dbReference type="Pfam" id="PF00581">
    <property type="entry name" value="Rhodanese"/>
    <property type="match status" value="1"/>
</dbReference>
<name>A0A6P0HCY9_9ACTN</name>
<accession>A0A6P0HCY9</accession>
<keyword evidence="4" id="KW-1185">Reference proteome</keyword>
<dbReference type="AlphaFoldDB" id="A0A6P0HCY9"/>
<dbReference type="Gene3D" id="3.40.250.10">
    <property type="entry name" value="Rhodanese-like domain"/>
    <property type="match status" value="1"/>
</dbReference>
<dbReference type="SMART" id="SM00450">
    <property type="entry name" value="RHOD"/>
    <property type="match status" value="1"/>
</dbReference>
<feature type="domain" description="Rhodanese" evidence="1">
    <location>
        <begin position="11"/>
        <end position="97"/>
    </location>
</feature>